<comment type="similarity">
    <text evidence="2">Belongs to the DPH4 family.</text>
</comment>
<evidence type="ECO:0000259" key="8">
    <source>
        <dbReference type="PROSITE" id="PS51074"/>
    </source>
</evidence>
<dbReference type="PROSITE" id="PS50076">
    <property type="entry name" value="DNAJ_2"/>
    <property type="match status" value="1"/>
</dbReference>
<dbReference type="PANTHER" id="PTHR45255">
    <property type="entry name" value="DNAJ HOMOLOG SUBFAMILY C MEMBER 24"/>
    <property type="match status" value="1"/>
</dbReference>
<dbReference type="InterPro" id="IPR036869">
    <property type="entry name" value="J_dom_sf"/>
</dbReference>
<dbReference type="Proteomes" id="UP000191144">
    <property type="component" value="Chromosome G"/>
</dbReference>
<dbReference type="AlphaFoldDB" id="A0A1G4K695"/>
<keyword evidence="4" id="KW-0479">Metal-binding</keyword>
<evidence type="ECO:0000313" key="9">
    <source>
        <dbReference type="EMBL" id="SCU99360.1"/>
    </source>
</evidence>
<evidence type="ECO:0000256" key="2">
    <source>
        <dbReference type="ARBA" id="ARBA00006169"/>
    </source>
</evidence>
<evidence type="ECO:0000259" key="7">
    <source>
        <dbReference type="PROSITE" id="PS50076"/>
    </source>
</evidence>
<keyword evidence="6" id="KW-0408">Iron</keyword>
<evidence type="ECO:0000313" key="10">
    <source>
        <dbReference type="Proteomes" id="UP000191144"/>
    </source>
</evidence>
<dbReference type="Pfam" id="PF05207">
    <property type="entry name" value="Zn_ribbon_CSL"/>
    <property type="match status" value="1"/>
</dbReference>
<dbReference type="OrthoDB" id="445556at2759"/>
<dbReference type="PANTHER" id="PTHR45255:SF1">
    <property type="entry name" value="DNAJ HOMOLOG SUBFAMILY C MEMBER 24"/>
    <property type="match status" value="1"/>
</dbReference>
<dbReference type="GO" id="GO:0017183">
    <property type="term" value="P:protein histidyl modification to diphthamide"/>
    <property type="evidence" value="ECO:0007669"/>
    <property type="project" value="UniProtKB-UniPathway"/>
</dbReference>
<keyword evidence="10" id="KW-1185">Reference proteome</keyword>
<dbReference type="Gene3D" id="3.10.660.10">
    <property type="entry name" value="DPH Zinc finger"/>
    <property type="match status" value="1"/>
</dbReference>
<dbReference type="EMBL" id="LT598484">
    <property type="protein sequence ID" value="SCU99360.1"/>
    <property type="molecule type" value="Genomic_DNA"/>
</dbReference>
<accession>A0A1G4K695</accession>
<gene>
    <name evidence="9" type="ORF">LAME_0G02872G</name>
</gene>
<dbReference type="UniPathway" id="UPA00559"/>
<protein>
    <recommendedName>
        <fullName evidence="3">Diphthamide biosynthesis protein 4</fullName>
    </recommendedName>
</protein>
<dbReference type="CDD" id="cd06257">
    <property type="entry name" value="DnaJ"/>
    <property type="match status" value="1"/>
</dbReference>
<reference evidence="10" key="1">
    <citation type="submission" date="2016-03" db="EMBL/GenBank/DDBJ databases">
        <authorList>
            <person name="Devillers Hugo."/>
        </authorList>
    </citation>
    <scope>NUCLEOTIDE SEQUENCE [LARGE SCALE GENOMIC DNA]</scope>
</reference>
<feature type="domain" description="DPH-type MB" evidence="8">
    <location>
        <begin position="94"/>
        <end position="162"/>
    </location>
</feature>
<feature type="domain" description="J" evidence="7">
    <location>
        <begin position="6"/>
        <end position="79"/>
    </location>
</feature>
<dbReference type="InterPro" id="IPR001623">
    <property type="entry name" value="DnaJ_domain"/>
</dbReference>
<sequence>MVLEASHYEILGLEANCDLLEVKKAYKDKLLSSHPDKSLNREQRQEIIGTGSKTSIEKIKQAYRVLSDAKSRANYDILLAESYKKHGFHNSGEGLDSYSLDEFKHDEDTAAFCMSCPRCLAPDSFEFTEDMLEENGLENPSGGFLIVVQCSACSLWLTVTFDIAEED</sequence>
<dbReference type="PRINTS" id="PR00625">
    <property type="entry name" value="JDOMAIN"/>
</dbReference>
<dbReference type="InterPro" id="IPR007872">
    <property type="entry name" value="DPH_MB_dom"/>
</dbReference>
<keyword evidence="5" id="KW-0862">Zinc</keyword>
<dbReference type="InterPro" id="IPR036671">
    <property type="entry name" value="DPH_MB_sf"/>
</dbReference>
<dbReference type="Gene3D" id="1.10.287.110">
    <property type="entry name" value="DnaJ domain"/>
    <property type="match status" value="1"/>
</dbReference>
<organism evidence="9 10">
    <name type="scientific">Lachancea meyersii CBS 8951</name>
    <dbReference type="NCBI Taxonomy" id="1266667"/>
    <lineage>
        <taxon>Eukaryota</taxon>
        <taxon>Fungi</taxon>
        <taxon>Dikarya</taxon>
        <taxon>Ascomycota</taxon>
        <taxon>Saccharomycotina</taxon>
        <taxon>Saccharomycetes</taxon>
        <taxon>Saccharomycetales</taxon>
        <taxon>Saccharomycetaceae</taxon>
        <taxon>Lachancea</taxon>
    </lineage>
</organism>
<dbReference type="GO" id="GO:0001671">
    <property type="term" value="F:ATPase activator activity"/>
    <property type="evidence" value="ECO:0007669"/>
    <property type="project" value="TreeGrafter"/>
</dbReference>
<name>A0A1G4K695_9SACH</name>
<evidence type="ECO:0000256" key="3">
    <source>
        <dbReference type="ARBA" id="ARBA00021797"/>
    </source>
</evidence>
<comment type="function">
    <text evidence="1">Required for the first step of diphthamide biosynthesis, the transfer of 3-amino-3-carboxypropyl from S-adenosyl-L-methionine to a histidine residue. Diphthamide is a post-translational modification of histidine which occurs in elongation factor 2.</text>
</comment>
<dbReference type="GO" id="GO:0008198">
    <property type="term" value="F:ferrous iron binding"/>
    <property type="evidence" value="ECO:0007669"/>
    <property type="project" value="TreeGrafter"/>
</dbReference>
<proteinExistence type="inferred from homology"/>
<dbReference type="SMART" id="SM00271">
    <property type="entry name" value="DnaJ"/>
    <property type="match status" value="1"/>
</dbReference>
<evidence type="ECO:0000256" key="5">
    <source>
        <dbReference type="ARBA" id="ARBA00022833"/>
    </source>
</evidence>
<dbReference type="SUPFAM" id="SSF46565">
    <property type="entry name" value="Chaperone J-domain"/>
    <property type="match status" value="1"/>
</dbReference>
<dbReference type="Pfam" id="PF00226">
    <property type="entry name" value="DnaJ"/>
    <property type="match status" value="1"/>
</dbReference>
<evidence type="ECO:0000256" key="1">
    <source>
        <dbReference type="ARBA" id="ARBA00003474"/>
    </source>
</evidence>
<evidence type="ECO:0000256" key="6">
    <source>
        <dbReference type="ARBA" id="ARBA00023004"/>
    </source>
</evidence>
<evidence type="ECO:0000256" key="4">
    <source>
        <dbReference type="ARBA" id="ARBA00022723"/>
    </source>
</evidence>
<dbReference type="SUPFAM" id="SSF144217">
    <property type="entry name" value="CSL zinc finger"/>
    <property type="match status" value="1"/>
</dbReference>
<dbReference type="PROSITE" id="PS51074">
    <property type="entry name" value="DPH_MB"/>
    <property type="match status" value="1"/>
</dbReference>